<keyword evidence="5 6" id="KW-0472">Membrane</keyword>
<dbReference type="Pfam" id="PF06271">
    <property type="entry name" value="RDD"/>
    <property type="match status" value="1"/>
</dbReference>
<dbReference type="InterPro" id="IPR051791">
    <property type="entry name" value="Pra-immunoreactive"/>
</dbReference>
<dbReference type="GO" id="GO:0005886">
    <property type="term" value="C:plasma membrane"/>
    <property type="evidence" value="ECO:0007669"/>
    <property type="project" value="UniProtKB-SubCell"/>
</dbReference>
<comment type="caution">
    <text evidence="8">The sequence shown here is derived from an EMBL/GenBank/DDBJ whole genome shotgun (WGS) entry which is preliminary data.</text>
</comment>
<keyword evidence="4 6" id="KW-1133">Transmembrane helix</keyword>
<gene>
    <name evidence="8" type="ORF">NC661_18520</name>
</gene>
<dbReference type="Proteomes" id="UP001145072">
    <property type="component" value="Unassembled WGS sequence"/>
</dbReference>
<dbReference type="PANTHER" id="PTHR36115">
    <property type="entry name" value="PROLINE-RICH ANTIGEN HOMOLOG-RELATED"/>
    <property type="match status" value="1"/>
</dbReference>
<evidence type="ECO:0000256" key="1">
    <source>
        <dbReference type="ARBA" id="ARBA00004651"/>
    </source>
</evidence>
<evidence type="ECO:0000313" key="8">
    <source>
        <dbReference type="EMBL" id="MDC3422350.1"/>
    </source>
</evidence>
<protein>
    <submittedName>
        <fullName evidence="8">RDD family protein</fullName>
    </submittedName>
</protein>
<organism evidence="8 9">
    <name type="scientific">Aquibacillus koreensis</name>
    <dbReference type="NCBI Taxonomy" id="279446"/>
    <lineage>
        <taxon>Bacteria</taxon>
        <taxon>Bacillati</taxon>
        <taxon>Bacillota</taxon>
        <taxon>Bacilli</taxon>
        <taxon>Bacillales</taxon>
        <taxon>Bacillaceae</taxon>
        <taxon>Aquibacillus</taxon>
    </lineage>
</organism>
<proteinExistence type="predicted"/>
<dbReference type="PANTHER" id="PTHR36115:SF9">
    <property type="entry name" value="LMO1584 PROTEIN"/>
    <property type="match status" value="1"/>
</dbReference>
<evidence type="ECO:0000259" key="7">
    <source>
        <dbReference type="Pfam" id="PF06271"/>
    </source>
</evidence>
<feature type="transmembrane region" description="Helical" evidence="6">
    <location>
        <begin position="59"/>
        <end position="87"/>
    </location>
</feature>
<name>A0A9X4ALE1_9BACI</name>
<dbReference type="RefSeq" id="WP_259870493.1">
    <property type="nucleotide sequence ID" value="NZ_JAMQJZ010000019.1"/>
</dbReference>
<keyword evidence="3 6" id="KW-0812">Transmembrane</keyword>
<dbReference type="AlphaFoldDB" id="A0A9X4ALE1"/>
<evidence type="ECO:0000256" key="2">
    <source>
        <dbReference type="ARBA" id="ARBA00022475"/>
    </source>
</evidence>
<keyword evidence="9" id="KW-1185">Reference proteome</keyword>
<feature type="domain" description="RDD" evidence="7">
    <location>
        <begin position="76"/>
        <end position="157"/>
    </location>
</feature>
<comment type="subcellular location">
    <subcellularLocation>
        <location evidence="1">Cell membrane</location>
        <topology evidence="1">Multi-pass membrane protein</topology>
    </subcellularLocation>
</comment>
<dbReference type="InterPro" id="IPR010432">
    <property type="entry name" value="RDD"/>
</dbReference>
<evidence type="ECO:0000256" key="6">
    <source>
        <dbReference type="SAM" id="Phobius"/>
    </source>
</evidence>
<keyword evidence="2" id="KW-1003">Cell membrane</keyword>
<evidence type="ECO:0000256" key="5">
    <source>
        <dbReference type="ARBA" id="ARBA00023136"/>
    </source>
</evidence>
<evidence type="ECO:0000313" key="9">
    <source>
        <dbReference type="Proteomes" id="UP001145072"/>
    </source>
</evidence>
<sequence length="178" mass="20627">MENNERLKDWLKQYNEHRYNGEKHSETEEDEKNLSPHITNSDQAEQEPFIGFQKRMYAFFIDCLVLSIVVLEVSNLYLLFLIVSLYYSILPATPWKGTIGKLAIGATIVDKNGDRITFIRSMLRFYGYFFSGALCMLGFILIGLDVYKRSLHDFACGTFVVQKQEVDKRTKETNSLDV</sequence>
<evidence type="ECO:0000256" key="3">
    <source>
        <dbReference type="ARBA" id="ARBA00022692"/>
    </source>
</evidence>
<feature type="transmembrane region" description="Helical" evidence="6">
    <location>
        <begin position="125"/>
        <end position="144"/>
    </location>
</feature>
<reference evidence="8" key="1">
    <citation type="submission" date="2022-06" db="EMBL/GenBank/DDBJ databases">
        <title>Aquibacillus sp. a new bacterium isolated from soil saline samples.</title>
        <authorList>
            <person name="Galisteo C."/>
            <person name="De La Haba R."/>
            <person name="Sanchez-Porro C."/>
            <person name="Ventosa A."/>
        </authorList>
    </citation>
    <scope>NUCLEOTIDE SEQUENCE</scope>
    <source>
        <strain evidence="8">JCM 12387</strain>
    </source>
</reference>
<accession>A0A9X4ALE1</accession>
<dbReference type="EMBL" id="JAMQJZ010000019">
    <property type="protein sequence ID" value="MDC3422350.1"/>
    <property type="molecule type" value="Genomic_DNA"/>
</dbReference>
<evidence type="ECO:0000256" key="4">
    <source>
        <dbReference type="ARBA" id="ARBA00022989"/>
    </source>
</evidence>